<accession>A0A498DP81</accession>
<proteinExistence type="predicted"/>
<organism evidence="1 2">
    <name type="scientific">Oceanobacillus piezotolerans</name>
    <dbReference type="NCBI Taxonomy" id="2448030"/>
    <lineage>
        <taxon>Bacteria</taxon>
        <taxon>Bacillati</taxon>
        <taxon>Bacillota</taxon>
        <taxon>Bacilli</taxon>
        <taxon>Bacillales</taxon>
        <taxon>Bacillaceae</taxon>
        <taxon>Oceanobacillus</taxon>
    </lineage>
</organism>
<dbReference type="EMBL" id="RCHR01000003">
    <property type="protein sequence ID" value="RLL45532.1"/>
    <property type="molecule type" value="Genomic_DNA"/>
</dbReference>
<protein>
    <submittedName>
        <fullName evidence="1">Uncharacterized protein</fullName>
    </submittedName>
</protein>
<evidence type="ECO:0000313" key="2">
    <source>
        <dbReference type="Proteomes" id="UP000270219"/>
    </source>
</evidence>
<evidence type="ECO:0000313" key="1">
    <source>
        <dbReference type="EMBL" id="RLL45532.1"/>
    </source>
</evidence>
<dbReference type="AlphaFoldDB" id="A0A498DP81"/>
<gene>
    <name evidence="1" type="ORF">D8M04_11405</name>
</gene>
<dbReference type="Proteomes" id="UP000270219">
    <property type="component" value="Unassembled WGS sequence"/>
</dbReference>
<keyword evidence="2" id="KW-1185">Reference proteome</keyword>
<name>A0A498DP81_9BACI</name>
<comment type="caution">
    <text evidence="1">The sequence shown here is derived from an EMBL/GenBank/DDBJ whole genome shotgun (WGS) entry which is preliminary data.</text>
</comment>
<reference evidence="1 2" key="1">
    <citation type="submission" date="2018-10" db="EMBL/GenBank/DDBJ databases">
        <title>Oceanobacillus sp. YLB-02 draft genome.</title>
        <authorList>
            <person name="Yu L."/>
        </authorList>
    </citation>
    <scope>NUCLEOTIDE SEQUENCE [LARGE SCALE GENOMIC DNA]</scope>
    <source>
        <strain evidence="1 2">YLB-02</strain>
    </source>
</reference>
<sequence length="22" mass="2571">MRAAYQNGSRKIFNAPQDIFQD</sequence>